<keyword evidence="3" id="KW-0238">DNA-binding</keyword>
<dbReference type="GO" id="GO:0005634">
    <property type="term" value="C:nucleus"/>
    <property type="evidence" value="ECO:0007669"/>
    <property type="project" value="UniProtKB-SubCell"/>
</dbReference>
<dbReference type="Proteomes" id="UP000242715">
    <property type="component" value="Unassembled WGS sequence"/>
</dbReference>
<dbReference type="AlphaFoldDB" id="A0A2Z6PGF2"/>
<comment type="subcellular location">
    <subcellularLocation>
        <location evidence="1">Nucleus</location>
    </subcellularLocation>
</comment>
<evidence type="ECO:0000256" key="3">
    <source>
        <dbReference type="ARBA" id="ARBA00023125"/>
    </source>
</evidence>
<dbReference type="InterPro" id="IPR015300">
    <property type="entry name" value="DNA-bd_pseudobarrel_sf"/>
</dbReference>
<keyword evidence="5" id="KW-0539">Nucleus</keyword>
<sequence>MPTIQDVMQIIADYLEEHDKEDAADLNRRRGELHPDVRPHAMMARTCYLEFDPINESNTDIYREKGHKNLFRPRVRQITGNEVDYPKETPPHRMLLTSLSGEGPSNGPVRFYVVPNIFFHKLEKTLSSSDVQSGTLTLFWKGFCESALPNRDCRLTLIDWLGHSWECNLQLGSNPHVTCQISGRWSDICKARRLNSGLVVKFGVTSPSNNRVVYFKVAPFIGGDEAGGQRRTTGGRRGRAPAVMVVDGDFRQLAAVLWRPSRWSVMVLRSGREKFKCNLQSEDSNS</sequence>
<dbReference type="EMBL" id="DF973967">
    <property type="protein sequence ID" value="GAU43357.1"/>
    <property type="molecule type" value="Genomic_DNA"/>
</dbReference>
<gene>
    <name evidence="6" type="ORF">TSUD_283120</name>
</gene>
<dbReference type="GO" id="GO:0003677">
    <property type="term" value="F:DNA binding"/>
    <property type="evidence" value="ECO:0007669"/>
    <property type="project" value="UniProtKB-KW"/>
</dbReference>
<name>A0A2Z6PGF2_TRISU</name>
<protein>
    <recommendedName>
        <fullName evidence="8">TF-B3 domain-containing protein</fullName>
    </recommendedName>
</protein>
<evidence type="ECO:0000256" key="2">
    <source>
        <dbReference type="ARBA" id="ARBA00023015"/>
    </source>
</evidence>
<organism evidence="6 7">
    <name type="scientific">Trifolium subterraneum</name>
    <name type="common">Subterranean clover</name>
    <dbReference type="NCBI Taxonomy" id="3900"/>
    <lineage>
        <taxon>Eukaryota</taxon>
        <taxon>Viridiplantae</taxon>
        <taxon>Streptophyta</taxon>
        <taxon>Embryophyta</taxon>
        <taxon>Tracheophyta</taxon>
        <taxon>Spermatophyta</taxon>
        <taxon>Magnoliopsida</taxon>
        <taxon>eudicotyledons</taxon>
        <taxon>Gunneridae</taxon>
        <taxon>Pentapetalae</taxon>
        <taxon>rosids</taxon>
        <taxon>fabids</taxon>
        <taxon>Fabales</taxon>
        <taxon>Fabaceae</taxon>
        <taxon>Papilionoideae</taxon>
        <taxon>50 kb inversion clade</taxon>
        <taxon>NPAAA clade</taxon>
        <taxon>Hologalegina</taxon>
        <taxon>IRL clade</taxon>
        <taxon>Trifolieae</taxon>
        <taxon>Trifolium</taxon>
    </lineage>
</organism>
<dbReference type="SUPFAM" id="SSF101936">
    <property type="entry name" value="DNA-binding pseudobarrel domain"/>
    <property type="match status" value="1"/>
</dbReference>
<evidence type="ECO:0000256" key="1">
    <source>
        <dbReference type="ARBA" id="ARBA00004123"/>
    </source>
</evidence>
<evidence type="ECO:0000256" key="5">
    <source>
        <dbReference type="ARBA" id="ARBA00023242"/>
    </source>
</evidence>
<keyword evidence="4" id="KW-0804">Transcription</keyword>
<proteinExistence type="predicted"/>
<keyword evidence="7" id="KW-1185">Reference proteome</keyword>
<evidence type="ECO:0000256" key="4">
    <source>
        <dbReference type="ARBA" id="ARBA00023163"/>
    </source>
</evidence>
<reference evidence="7" key="1">
    <citation type="journal article" date="2017" name="Front. Plant Sci.">
        <title>Climate Clever Clovers: New Paradigm to Reduce the Environmental Footprint of Ruminants by Breeding Low Methanogenic Forages Utilizing Haplotype Variation.</title>
        <authorList>
            <person name="Kaur P."/>
            <person name="Appels R."/>
            <person name="Bayer P.E."/>
            <person name="Keeble-Gagnere G."/>
            <person name="Wang J."/>
            <person name="Hirakawa H."/>
            <person name="Shirasawa K."/>
            <person name="Vercoe P."/>
            <person name="Stefanova K."/>
            <person name="Durmic Z."/>
            <person name="Nichols P."/>
            <person name="Revell C."/>
            <person name="Isobe S.N."/>
            <person name="Edwards D."/>
            <person name="Erskine W."/>
        </authorList>
    </citation>
    <scope>NUCLEOTIDE SEQUENCE [LARGE SCALE GENOMIC DNA]</scope>
    <source>
        <strain evidence="7">cv. Daliak</strain>
    </source>
</reference>
<dbReference type="Gene3D" id="2.40.330.10">
    <property type="entry name" value="DNA-binding pseudobarrel domain"/>
    <property type="match status" value="1"/>
</dbReference>
<evidence type="ECO:0000313" key="6">
    <source>
        <dbReference type="EMBL" id="GAU43357.1"/>
    </source>
</evidence>
<keyword evidence="2" id="KW-0805">Transcription regulation</keyword>
<evidence type="ECO:0000313" key="7">
    <source>
        <dbReference type="Proteomes" id="UP000242715"/>
    </source>
</evidence>
<accession>A0A2Z6PGF2</accession>
<evidence type="ECO:0008006" key="8">
    <source>
        <dbReference type="Google" id="ProtNLM"/>
    </source>
</evidence>